<dbReference type="GO" id="GO:0008422">
    <property type="term" value="F:beta-glucosidase activity"/>
    <property type="evidence" value="ECO:0007669"/>
    <property type="project" value="UniProtKB-EC"/>
</dbReference>
<sequence length="98" mass="11429">MRVRIPITNTGKRAGEEVVQLYVHDINPAIERPEQELKGFSKVSLAPNETKVVEFHLNKRSFSYWSEKENNWKAKQGNFEIRAGSSSRDIRSHLVYKR</sequence>
<dbReference type="EC" id="3.2.1.21" evidence="4"/>
<dbReference type="PANTHER" id="PTHR42715">
    <property type="entry name" value="BETA-GLUCOSIDASE"/>
    <property type="match status" value="1"/>
</dbReference>
<keyword evidence="2 4" id="KW-0378">Hydrolase</keyword>
<reference evidence="4" key="1">
    <citation type="submission" date="2019-08" db="EMBL/GenBank/DDBJ databases">
        <authorList>
            <person name="Kucharzyk K."/>
            <person name="Murdoch R.W."/>
            <person name="Higgins S."/>
            <person name="Loffler F."/>
        </authorList>
    </citation>
    <scope>NUCLEOTIDE SEQUENCE</scope>
</reference>
<dbReference type="InterPro" id="IPR013783">
    <property type="entry name" value="Ig-like_fold"/>
</dbReference>
<dbReference type="InterPro" id="IPR026891">
    <property type="entry name" value="Fn3-like"/>
</dbReference>
<organism evidence="4">
    <name type="scientific">bioreactor metagenome</name>
    <dbReference type="NCBI Taxonomy" id="1076179"/>
    <lineage>
        <taxon>unclassified sequences</taxon>
        <taxon>metagenomes</taxon>
        <taxon>ecological metagenomes</taxon>
    </lineage>
</organism>
<dbReference type="InterPro" id="IPR050288">
    <property type="entry name" value="Cellulose_deg_GH3"/>
</dbReference>
<name>A0A645EQQ8_9ZZZZ</name>
<feature type="domain" description="Fibronectin type III-like" evidence="3">
    <location>
        <begin position="17"/>
        <end position="87"/>
    </location>
</feature>
<proteinExistence type="inferred from homology"/>
<dbReference type="Gene3D" id="2.60.40.10">
    <property type="entry name" value="Immunoglobulins"/>
    <property type="match status" value="1"/>
</dbReference>
<accession>A0A645EQQ8</accession>
<dbReference type="Pfam" id="PF14310">
    <property type="entry name" value="Fn3-like"/>
    <property type="match status" value="1"/>
</dbReference>
<evidence type="ECO:0000259" key="3">
    <source>
        <dbReference type="SMART" id="SM01217"/>
    </source>
</evidence>
<dbReference type="EMBL" id="VSSQ01049697">
    <property type="protein sequence ID" value="MPN03776.1"/>
    <property type="molecule type" value="Genomic_DNA"/>
</dbReference>
<evidence type="ECO:0000256" key="1">
    <source>
        <dbReference type="ARBA" id="ARBA00005336"/>
    </source>
</evidence>
<dbReference type="PANTHER" id="PTHR42715:SF10">
    <property type="entry name" value="BETA-GLUCOSIDASE"/>
    <property type="match status" value="1"/>
</dbReference>
<evidence type="ECO:0000313" key="4">
    <source>
        <dbReference type="EMBL" id="MPN03776.1"/>
    </source>
</evidence>
<evidence type="ECO:0000256" key="2">
    <source>
        <dbReference type="ARBA" id="ARBA00022801"/>
    </source>
</evidence>
<protein>
    <submittedName>
        <fullName evidence="4">Thermostable beta-glucosidase B</fullName>
        <ecNumber evidence="4">3.2.1.21</ecNumber>
    </submittedName>
</protein>
<dbReference type="AlphaFoldDB" id="A0A645EQQ8"/>
<comment type="similarity">
    <text evidence="1">Belongs to the glycosyl hydrolase 3 family.</text>
</comment>
<gene>
    <name evidence="4" type="primary">bglB_13</name>
    <name evidence="4" type="ORF">SDC9_151010</name>
</gene>
<comment type="caution">
    <text evidence="4">The sequence shown here is derived from an EMBL/GenBank/DDBJ whole genome shotgun (WGS) entry which is preliminary data.</text>
</comment>
<dbReference type="SMART" id="SM01217">
    <property type="entry name" value="Fn3_like"/>
    <property type="match status" value="1"/>
</dbReference>
<dbReference type="FunFam" id="2.60.40.10:FF:000495">
    <property type="entry name" value="Periplasmic beta-glucosidase"/>
    <property type="match status" value="1"/>
</dbReference>
<keyword evidence="4" id="KW-0326">Glycosidase</keyword>